<organism evidence="1 2">
    <name type="scientific">Paenibacillus auburnensis</name>
    <dbReference type="NCBI Taxonomy" id="2905649"/>
    <lineage>
        <taxon>Bacteria</taxon>
        <taxon>Bacillati</taxon>
        <taxon>Bacillota</taxon>
        <taxon>Bacilli</taxon>
        <taxon>Bacillales</taxon>
        <taxon>Paenibacillaceae</taxon>
        <taxon>Paenibacillus</taxon>
    </lineage>
</organism>
<evidence type="ECO:0000313" key="1">
    <source>
        <dbReference type="EMBL" id="CAH1204299.1"/>
    </source>
</evidence>
<evidence type="ECO:0000313" key="2">
    <source>
        <dbReference type="Proteomes" id="UP000838324"/>
    </source>
</evidence>
<accession>A0ABN8GA89</accession>
<proteinExistence type="predicted"/>
<name>A0ABN8GA89_9BACL</name>
<dbReference type="Proteomes" id="UP000838324">
    <property type="component" value="Unassembled WGS sequence"/>
</dbReference>
<gene>
    <name evidence="1" type="ORF">PAECIP111892_02410</name>
</gene>
<comment type="caution">
    <text evidence="1">The sequence shown here is derived from an EMBL/GenBank/DDBJ whole genome shotgun (WGS) entry which is preliminary data.</text>
</comment>
<dbReference type="EMBL" id="CAKMMG010000002">
    <property type="protein sequence ID" value="CAH1204299.1"/>
    <property type="molecule type" value="Genomic_DNA"/>
</dbReference>
<reference evidence="1" key="1">
    <citation type="submission" date="2022-01" db="EMBL/GenBank/DDBJ databases">
        <authorList>
            <person name="Criscuolo A."/>
        </authorList>
    </citation>
    <scope>NUCLEOTIDE SEQUENCE</scope>
    <source>
        <strain evidence="1">CIP111892</strain>
    </source>
</reference>
<sequence>MRPRWFKKRAEGFRLTLNIRKLKWRSQHCDNGSKEQLSRGFTQADALEAFGASRLQSENWW</sequence>
<protein>
    <submittedName>
        <fullName evidence="1">Uncharacterized protein</fullName>
    </submittedName>
</protein>
<keyword evidence="2" id="KW-1185">Reference proteome</keyword>